<evidence type="ECO:0000313" key="1">
    <source>
        <dbReference type="EMBL" id="EHN68695.1"/>
    </source>
</evidence>
<dbReference type="AlphaFoldDB" id="A0AAV3EPC5"/>
<dbReference type="RefSeq" id="WP_005422840.1">
    <property type="nucleotide sequence ID" value="NZ_CM001401.1"/>
</dbReference>
<dbReference type="EMBL" id="AHIH01000011">
    <property type="protein sequence ID" value="EHN68695.1"/>
    <property type="molecule type" value="Genomic_DNA"/>
</dbReference>
<reference evidence="1 2" key="1">
    <citation type="journal article" date="2012" name="J. Bacteriol.">
        <title>Draft Genome Sequence of Vibrio fischeri SR5, a Strain Isolated from the Light Organ of the Mediterranean Squid Sepiola robusta.</title>
        <authorList>
            <person name="Gyllborg M.C."/>
            <person name="Sahl J.W."/>
            <person name="Cronin D.C.III."/>
            <person name="Rasko D.A."/>
            <person name="Mandel M.J."/>
        </authorList>
    </citation>
    <scope>NUCLEOTIDE SEQUENCE [LARGE SCALE GENOMIC DNA]</scope>
    <source>
        <strain evidence="1 2">SR5</strain>
    </source>
</reference>
<dbReference type="Proteomes" id="UP000004521">
    <property type="component" value="Chromosome II"/>
</dbReference>
<dbReference type="Gene3D" id="2.30.30.40">
    <property type="entry name" value="SH3 Domains"/>
    <property type="match status" value="1"/>
</dbReference>
<gene>
    <name evidence="1" type="ORF">VFSR5_A0593</name>
</gene>
<name>A0AAV3EPC5_ALIFS</name>
<sequence>MTLEELDKFFNNPTMKVIRELQDNPAFRLVEQVERSLPRALIQQFNDPVFRVIRQAGLNFKHLQQLENNPVFHSNRILFTQNESLQRAISIATKYSIVSYELDDNNETITERVDSSELDFAIEQSVERSENLPKGRLGLEFYLNHLITLMIVVYTTYSSSTFEQELLARIDTLETALTSVVTEIEESPIEHHFIVKKNLNLRAEPKEASNIIEVLPSKLKVSGLKTFGQWVNIEYFDYLSNQMVSGWVESSFLLPVIAAE</sequence>
<protein>
    <submittedName>
        <fullName evidence="1">SH3 type 3 domain-containing protein</fullName>
    </submittedName>
</protein>
<organism evidence="1 2">
    <name type="scientific">Aliivibrio fischeri SR5</name>
    <dbReference type="NCBI Taxonomy" id="1088719"/>
    <lineage>
        <taxon>Bacteria</taxon>
        <taxon>Pseudomonadati</taxon>
        <taxon>Pseudomonadota</taxon>
        <taxon>Gammaproteobacteria</taxon>
        <taxon>Vibrionales</taxon>
        <taxon>Vibrionaceae</taxon>
        <taxon>Aliivibrio</taxon>
    </lineage>
</organism>
<accession>A0AAV3EPC5</accession>
<evidence type="ECO:0000313" key="2">
    <source>
        <dbReference type="Proteomes" id="UP000004521"/>
    </source>
</evidence>
<proteinExistence type="predicted"/>
<comment type="caution">
    <text evidence="1">The sequence shown here is derived from an EMBL/GenBank/DDBJ whole genome shotgun (WGS) entry which is preliminary data.</text>
</comment>